<gene>
    <name evidence="2" type="ORF">QT716_12790</name>
</gene>
<dbReference type="EMBL" id="JAUBDH010000008">
    <property type="protein sequence ID" value="MDW0110914.1"/>
    <property type="molecule type" value="Genomic_DNA"/>
</dbReference>
<evidence type="ECO:0000256" key="1">
    <source>
        <dbReference type="SAM" id="Phobius"/>
    </source>
</evidence>
<dbReference type="Proteomes" id="UP001280629">
    <property type="component" value="Unassembled WGS sequence"/>
</dbReference>
<keyword evidence="1" id="KW-0472">Membrane</keyword>
<keyword evidence="1" id="KW-1133">Transmembrane helix</keyword>
<keyword evidence="1" id="KW-0812">Transmembrane</keyword>
<evidence type="ECO:0000313" key="2">
    <source>
        <dbReference type="EMBL" id="MDW0110914.1"/>
    </source>
</evidence>
<reference evidence="2 3" key="1">
    <citation type="submission" date="2023-06" db="EMBL/GenBank/DDBJ databases">
        <title>Sporosarcina sp. nov., isolated from Korean traditional fermented seafood 'Jeotgal'.</title>
        <authorList>
            <person name="Yang A.-I."/>
            <person name="Shin N.-R."/>
        </authorList>
    </citation>
    <scope>NUCLEOTIDE SEQUENCE [LARGE SCALE GENOMIC DNA]</scope>
    <source>
        <strain evidence="2 3">KCTC3840</strain>
    </source>
</reference>
<feature type="transmembrane region" description="Helical" evidence="1">
    <location>
        <begin position="50"/>
        <end position="72"/>
    </location>
</feature>
<name>A0ABU4G1R8_9BACL</name>
<dbReference type="RefSeq" id="WP_317936488.1">
    <property type="nucleotide sequence ID" value="NZ_JAUBDH010000008.1"/>
</dbReference>
<organism evidence="2 3">
    <name type="scientific">Sporosarcina aquimarina</name>
    <dbReference type="NCBI Taxonomy" id="114975"/>
    <lineage>
        <taxon>Bacteria</taxon>
        <taxon>Bacillati</taxon>
        <taxon>Bacillota</taxon>
        <taxon>Bacilli</taxon>
        <taxon>Bacillales</taxon>
        <taxon>Caryophanaceae</taxon>
        <taxon>Sporosarcina</taxon>
    </lineage>
</organism>
<accession>A0ABU4G1R8</accession>
<evidence type="ECO:0000313" key="3">
    <source>
        <dbReference type="Proteomes" id="UP001280629"/>
    </source>
</evidence>
<sequence>MKKLILSLAGGSLAGIILSFLLMNYESMSYEIFDQAGVAKRTVKDMDFDFVFSAALLVVGCTIVIYVIWTYIEKKKDDTFYNEFNKK</sequence>
<protein>
    <submittedName>
        <fullName evidence="2">Uncharacterized protein</fullName>
    </submittedName>
</protein>
<proteinExistence type="predicted"/>
<keyword evidence="3" id="KW-1185">Reference proteome</keyword>
<comment type="caution">
    <text evidence="2">The sequence shown here is derived from an EMBL/GenBank/DDBJ whole genome shotgun (WGS) entry which is preliminary data.</text>
</comment>